<dbReference type="RefSeq" id="XP_010276952.1">
    <property type="nucleotide sequence ID" value="XM_010278650.2"/>
</dbReference>
<dbReference type="Proteomes" id="UP000189703">
    <property type="component" value="Unplaced"/>
</dbReference>
<sequence length="342" mass="38579">MSLVLSVNQLGTPRFLLRNRSASSHVQQNRTVFTRRHYRGKKELNVPRFRGEVYRVRSFKSTEGSKEVSSEKSLENDQWLLLQAWDVPWDWKIILYVMMPYLMSILLTGIVESAGLGVMQPHAENVTPHLHGTDEEAIRLFLDELLKTAVKLSVLYVFVSPYQPFPDNVFSYRWHQPFNIQNGWLLWGIGGLVAASSVVFLIKSFISGPDANQIQNEAESLVRLLPFIGVSSISNASLLGILGILAPLCEETIYRGFLMTSLTKWLPVPLSIIVSSIVFTLAHQSPGKSTEILIFGVVLGLVYAQTRNLLAPIIMHACWNLGVIFTLIYFQSQGQDIQKYVL</sequence>
<dbReference type="Pfam" id="PF02517">
    <property type="entry name" value="Rce1-like"/>
    <property type="match status" value="1"/>
</dbReference>
<dbReference type="GO" id="GO:0080120">
    <property type="term" value="P:CAAX-box protein maturation"/>
    <property type="evidence" value="ECO:0007669"/>
    <property type="project" value="UniProtKB-ARBA"/>
</dbReference>
<feature type="transmembrane region" description="Helical" evidence="1">
    <location>
        <begin position="184"/>
        <end position="203"/>
    </location>
</feature>
<dbReference type="InParanoid" id="A0A1U8BJK3"/>
<dbReference type="KEGG" id="nnu:104611555"/>
<protein>
    <submittedName>
        <fullName evidence="4">Uncharacterized protein LOC104611555 isoform X1</fullName>
    </submittedName>
</protein>
<keyword evidence="1" id="KW-0812">Transmembrane</keyword>
<dbReference type="InterPro" id="IPR003675">
    <property type="entry name" value="Rce1/LyrA-like_dom"/>
</dbReference>
<keyword evidence="3" id="KW-1185">Reference proteome</keyword>
<dbReference type="AlphaFoldDB" id="A0A1U8BJK3"/>
<feature type="transmembrane region" description="Helical" evidence="1">
    <location>
        <begin position="310"/>
        <end position="330"/>
    </location>
</feature>
<name>A0A1U8BJK3_NELNU</name>
<feature type="transmembrane region" description="Helical" evidence="1">
    <location>
        <begin position="93"/>
        <end position="111"/>
    </location>
</feature>
<feature type="transmembrane region" description="Helical" evidence="1">
    <location>
        <begin position="265"/>
        <end position="282"/>
    </location>
</feature>
<organism evidence="3 4">
    <name type="scientific">Nelumbo nucifera</name>
    <name type="common">Sacred lotus</name>
    <dbReference type="NCBI Taxonomy" id="4432"/>
    <lineage>
        <taxon>Eukaryota</taxon>
        <taxon>Viridiplantae</taxon>
        <taxon>Streptophyta</taxon>
        <taxon>Embryophyta</taxon>
        <taxon>Tracheophyta</taxon>
        <taxon>Spermatophyta</taxon>
        <taxon>Magnoliopsida</taxon>
        <taxon>Proteales</taxon>
        <taxon>Nelumbonaceae</taxon>
        <taxon>Nelumbo</taxon>
    </lineage>
</organism>
<evidence type="ECO:0000313" key="3">
    <source>
        <dbReference type="Proteomes" id="UP000189703"/>
    </source>
</evidence>
<dbReference type="GeneID" id="104611555"/>
<evidence type="ECO:0000313" key="4">
    <source>
        <dbReference type="RefSeq" id="XP_010276952.1"/>
    </source>
</evidence>
<proteinExistence type="predicted"/>
<dbReference type="PANTHER" id="PTHR43592:SF15">
    <property type="entry name" value="CAAX AMINO TERMINAL PROTEASE FAMILY PROTEIN"/>
    <property type="match status" value="1"/>
</dbReference>
<evidence type="ECO:0000256" key="1">
    <source>
        <dbReference type="SAM" id="Phobius"/>
    </source>
</evidence>
<dbReference type="OMA" id="IAIHACW"/>
<feature type="domain" description="CAAX prenyl protease 2/Lysostaphin resistance protein A-like" evidence="2">
    <location>
        <begin position="237"/>
        <end position="321"/>
    </location>
</feature>
<dbReference type="GO" id="GO:0004175">
    <property type="term" value="F:endopeptidase activity"/>
    <property type="evidence" value="ECO:0007669"/>
    <property type="project" value="UniProtKB-ARBA"/>
</dbReference>
<dbReference type="PANTHER" id="PTHR43592">
    <property type="entry name" value="CAAX AMINO TERMINAL PROTEASE"/>
    <property type="match status" value="1"/>
</dbReference>
<keyword evidence="1" id="KW-1133">Transmembrane helix</keyword>
<feature type="transmembrane region" description="Helical" evidence="1">
    <location>
        <begin position="224"/>
        <end position="245"/>
    </location>
</feature>
<evidence type="ECO:0000259" key="2">
    <source>
        <dbReference type="Pfam" id="PF02517"/>
    </source>
</evidence>
<gene>
    <name evidence="4" type="primary">LOC104611555</name>
</gene>
<dbReference type="OrthoDB" id="548974at2759"/>
<keyword evidence="1" id="KW-0472">Membrane</keyword>
<accession>A0A1U8BJK3</accession>
<reference evidence="4" key="1">
    <citation type="submission" date="2025-08" db="UniProtKB">
        <authorList>
            <consortium name="RefSeq"/>
        </authorList>
    </citation>
    <scope>IDENTIFICATION</scope>
</reference>